<feature type="region of interest" description="Disordered" evidence="1">
    <location>
        <begin position="150"/>
        <end position="179"/>
    </location>
</feature>
<reference evidence="2 3" key="1">
    <citation type="submission" date="2015-10" db="EMBL/GenBank/DDBJ databases">
        <title>Resequencing of Lactobacillus plantarum WJL strain genome.</title>
        <authorList>
            <person name="Martino M.E."/>
        </authorList>
    </citation>
    <scope>NUCLEOTIDE SEQUENCE [LARGE SCALE GENOMIC DNA]</scope>
    <source>
        <strain evidence="2 3">WJL</strain>
    </source>
</reference>
<dbReference type="Proteomes" id="UP000050511">
    <property type="component" value="Unassembled WGS sequence"/>
</dbReference>
<feature type="compositionally biased region" description="Gly residues" evidence="1">
    <location>
        <begin position="168"/>
        <end position="177"/>
    </location>
</feature>
<evidence type="ECO:0000313" key="3">
    <source>
        <dbReference type="Proteomes" id="UP000050511"/>
    </source>
</evidence>
<gene>
    <name evidence="2" type="ORF">WJL_0955</name>
</gene>
<dbReference type="InterPro" id="IPR009636">
    <property type="entry name" value="SCAF"/>
</dbReference>
<comment type="caution">
    <text evidence="2">The sequence shown here is derived from an EMBL/GenBank/DDBJ whole genome shotgun (WGS) entry which is preliminary data.</text>
</comment>
<proteinExistence type="predicted"/>
<dbReference type="AlphaFoldDB" id="A0A837P5F7"/>
<organism evidence="2 3">
    <name type="scientific">Lactiplantibacillus plantarum WJL</name>
    <dbReference type="NCBI Taxonomy" id="1350466"/>
    <lineage>
        <taxon>Bacteria</taxon>
        <taxon>Bacillati</taxon>
        <taxon>Bacillota</taxon>
        <taxon>Bacilli</taxon>
        <taxon>Lactobacillales</taxon>
        <taxon>Lactobacillaceae</taxon>
        <taxon>Lactiplantibacillus</taxon>
    </lineage>
</organism>
<evidence type="ECO:0000313" key="2">
    <source>
        <dbReference type="EMBL" id="KPN43882.1"/>
    </source>
</evidence>
<dbReference type="RefSeq" id="WP_022638366.1">
    <property type="nucleotide sequence ID" value="NZ_AUTE01000019.1"/>
</dbReference>
<name>A0A837P5F7_LACPN</name>
<dbReference type="Pfam" id="PF06810">
    <property type="entry name" value="Phage_scaffold"/>
    <property type="match status" value="1"/>
</dbReference>
<protein>
    <submittedName>
        <fullName evidence="2">Phage capsid scaffolding protein</fullName>
    </submittedName>
</protein>
<sequence length="193" mass="20703">MERKDLETLGLDDKQTTEVMKLYNAGIEPIKQQVADTKSELDSVKQQVVDRDGQIKSLGEQAGNSEKLNKQIATLQETIKTKDSEAAASLTKVKTDNAVQMALRDAKARDAKAIMPFIDMDTVKLGDDGQLTGIGEQIEKLQESHDYLFDKGDDNGGKPAVKITAGGNPSGSTGGGEPSLAQRIAARMGAVEK</sequence>
<dbReference type="EMBL" id="LKLZ01000003">
    <property type="protein sequence ID" value="KPN43882.1"/>
    <property type="molecule type" value="Genomic_DNA"/>
</dbReference>
<evidence type="ECO:0000256" key="1">
    <source>
        <dbReference type="SAM" id="MobiDB-lite"/>
    </source>
</evidence>
<accession>A0A837P5F7</accession>